<dbReference type="Proteomes" id="UP000231644">
    <property type="component" value="Unassembled WGS sequence"/>
</dbReference>
<dbReference type="Gene3D" id="3.40.50.300">
    <property type="entry name" value="P-loop containing nucleotide triphosphate hydrolases"/>
    <property type="match status" value="1"/>
</dbReference>
<name>A0A1I1R1B0_9RHOB</name>
<evidence type="ECO:0000313" key="1">
    <source>
        <dbReference type="EMBL" id="SFD28099.1"/>
    </source>
</evidence>
<accession>A0A1I1R1B0</accession>
<dbReference type="InterPro" id="IPR005331">
    <property type="entry name" value="Sulfotransferase"/>
</dbReference>
<sequence>MPILRIEEKLVYFAHVPKCAGTSVEEYAIKRFGPIALQDRRFFDLSPVTRWSRTSPQHIDAASLERLFPREFFVDGFTIVRHPVHRLISAFRHAQRHRGLTWVGFPKFMERLERDRNQDPFCFDNHFRPMSDLVPDWTTTVLKLEDGEAPIIAYFDRLAGNQDGPRALPHAQKGHETVEPAKGLRGFKRMKERPSVPLLTEELCRRIHAVYREDYERFGYGWDDILHEKTVI</sequence>
<dbReference type="SUPFAM" id="SSF52540">
    <property type="entry name" value="P-loop containing nucleoside triphosphate hydrolases"/>
    <property type="match status" value="1"/>
</dbReference>
<dbReference type="AlphaFoldDB" id="A0A1I1R1B0"/>
<gene>
    <name evidence="1" type="ORF">SAMN05421762_3877</name>
</gene>
<dbReference type="InterPro" id="IPR027417">
    <property type="entry name" value="P-loop_NTPase"/>
</dbReference>
<keyword evidence="2" id="KW-1185">Reference proteome</keyword>
<keyword evidence="1" id="KW-0808">Transferase</keyword>
<dbReference type="Pfam" id="PF03567">
    <property type="entry name" value="Sulfotransfer_2"/>
    <property type="match status" value="1"/>
</dbReference>
<dbReference type="GO" id="GO:0008146">
    <property type="term" value="F:sulfotransferase activity"/>
    <property type="evidence" value="ECO:0007669"/>
    <property type="project" value="InterPro"/>
</dbReference>
<dbReference type="OrthoDB" id="7444642at2"/>
<proteinExistence type="predicted"/>
<evidence type="ECO:0000313" key="2">
    <source>
        <dbReference type="Proteomes" id="UP000231644"/>
    </source>
</evidence>
<dbReference type="STRING" id="517719.SAMN05421762_3877"/>
<dbReference type="GO" id="GO:0016020">
    <property type="term" value="C:membrane"/>
    <property type="evidence" value="ECO:0007669"/>
    <property type="project" value="InterPro"/>
</dbReference>
<reference evidence="1 2" key="1">
    <citation type="submission" date="2016-10" db="EMBL/GenBank/DDBJ databases">
        <authorList>
            <person name="de Groot N.N."/>
        </authorList>
    </citation>
    <scope>NUCLEOTIDE SEQUENCE [LARGE SCALE GENOMIC DNA]</scope>
    <source>
        <strain evidence="1 2">DSM 29619</strain>
    </source>
</reference>
<organism evidence="1 2">
    <name type="scientific">Pseudooceanicola nitratireducens</name>
    <dbReference type="NCBI Taxonomy" id="517719"/>
    <lineage>
        <taxon>Bacteria</taxon>
        <taxon>Pseudomonadati</taxon>
        <taxon>Pseudomonadota</taxon>
        <taxon>Alphaproteobacteria</taxon>
        <taxon>Rhodobacterales</taxon>
        <taxon>Paracoccaceae</taxon>
        <taxon>Pseudooceanicola</taxon>
    </lineage>
</organism>
<dbReference type="EMBL" id="FOLX01000008">
    <property type="protein sequence ID" value="SFD28099.1"/>
    <property type="molecule type" value="Genomic_DNA"/>
</dbReference>
<protein>
    <submittedName>
        <fullName evidence="1">Sulfotransferase family protein</fullName>
    </submittedName>
</protein>
<dbReference type="RefSeq" id="WP_093455041.1">
    <property type="nucleotide sequence ID" value="NZ_FNZG01000009.1"/>
</dbReference>